<organism evidence="2">
    <name type="scientific">Xenopsylla cheopis</name>
    <name type="common">Oriental rat flea</name>
    <name type="synonym">Pulex cheopis</name>
    <dbReference type="NCBI Taxonomy" id="163159"/>
    <lineage>
        <taxon>Eukaryota</taxon>
        <taxon>Metazoa</taxon>
        <taxon>Ecdysozoa</taxon>
        <taxon>Arthropoda</taxon>
        <taxon>Hexapoda</taxon>
        <taxon>Insecta</taxon>
        <taxon>Pterygota</taxon>
        <taxon>Neoptera</taxon>
        <taxon>Endopterygota</taxon>
        <taxon>Siphonaptera</taxon>
        <taxon>Pulicidae</taxon>
        <taxon>Xenopsyllinae</taxon>
        <taxon>Xenopsylla</taxon>
    </lineage>
</organism>
<dbReference type="Pfam" id="PF00581">
    <property type="entry name" value="Rhodanese"/>
    <property type="match status" value="1"/>
</dbReference>
<dbReference type="InterPro" id="IPR001763">
    <property type="entry name" value="Rhodanese-like_dom"/>
</dbReference>
<dbReference type="InterPro" id="IPR036873">
    <property type="entry name" value="Rhodanese-like_dom_sf"/>
</dbReference>
<name>A0A6M2DPQ0_XENCH</name>
<evidence type="ECO:0000313" key="2">
    <source>
        <dbReference type="EMBL" id="NOV47630.1"/>
    </source>
</evidence>
<protein>
    <submittedName>
        <fullName evidence="2">Putative heat shock protein corethrella appendiculata</fullName>
    </submittedName>
</protein>
<dbReference type="PANTHER" id="PTHR44086">
    <property type="entry name" value="THIOSULFATE SULFURTRANSFERASE RDL2, MITOCHONDRIAL-RELATED"/>
    <property type="match status" value="1"/>
</dbReference>
<accession>A0A6M2DPQ0</accession>
<dbReference type="PROSITE" id="PS50206">
    <property type="entry name" value="RHODANESE_3"/>
    <property type="match status" value="1"/>
</dbReference>
<sequence length="165" mass="18695">MLSKNCFRLYTNKFLFKQLCGSKINLPVKSQSGGSFSRSIYLSAVMSVERIATYEEVVALTKKPSVLLIDVREPSELQQLGKIPTSINIPLGTVTDVLQNMPKEQFEEKFGRPKPEPDTEIIFHCRLGGRSAQAMDKAIQLGYKNARNYKGSFEEWSKKNQENTQ</sequence>
<feature type="domain" description="Rhodanese" evidence="1">
    <location>
        <begin position="62"/>
        <end position="165"/>
    </location>
</feature>
<dbReference type="CDD" id="cd01519">
    <property type="entry name" value="RHOD_HSP67B2"/>
    <property type="match status" value="1"/>
</dbReference>
<keyword evidence="2" id="KW-0346">Stress response</keyword>
<reference evidence="2" key="1">
    <citation type="submission" date="2020-03" db="EMBL/GenBank/DDBJ databases">
        <title>Transcriptomic Profiling of the Digestive Tract of the Rat Flea, Xenopsylla cheopis, Following Blood Feeding and Infection with Yersinia pestis.</title>
        <authorList>
            <person name="Bland D.M."/>
            <person name="Martens C.A."/>
            <person name="Virtaneva K."/>
            <person name="Kanakabandi K."/>
            <person name="Long D."/>
            <person name="Rosenke R."/>
            <person name="Saturday G.A."/>
            <person name="Hoyt F.H."/>
            <person name="Bruno D.P."/>
            <person name="Ribeiro J.M.C."/>
            <person name="Hinnebusch J."/>
        </authorList>
    </citation>
    <scope>NUCLEOTIDE SEQUENCE</scope>
</reference>
<dbReference type="PANTHER" id="PTHR44086:SF10">
    <property type="entry name" value="THIOSULFATE SULFURTRANSFERASE_RHODANESE-LIKE DOMAIN-CONTAINING PROTEIN 3"/>
    <property type="match status" value="1"/>
</dbReference>
<dbReference type="EMBL" id="GIIL01003904">
    <property type="protein sequence ID" value="NOV47630.1"/>
    <property type="molecule type" value="Transcribed_RNA"/>
</dbReference>
<dbReference type="Gene3D" id="3.40.250.10">
    <property type="entry name" value="Rhodanese-like domain"/>
    <property type="match status" value="1"/>
</dbReference>
<evidence type="ECO:0000259" key="1">
    <source>
        <dbReference type="PROSITE" id="PS50206"/>
    </source>
</evidence>
<dbReference type="AlphaFoldDB" id="A0A6M2DPQ0"/>
<dbReference type="SUPFAM" id="SSF52821">
    <property type="entry name" value="Rhodanese/Cell cycle control phosphatase"/>
    <property type="match status" value="1"/>
</dbReference>
<proteinExistence type="predicted"/>
<dbReference type="SMART" id="SM00450">
    <property type="entry name" value="RHOD"/>
    <property type="match status" value="1"/>
</dbReference>